<evidence type="ECO:0000256" key="8">
    <source>
        <dbReference type="RuleBase" id="RU000419"/>
    </source>
</evidence>
<dbReference type="NCBIfam" id="NF000592">
    <property type="entry name" value="PRK00013.1"/>
    <property type="match status" value="1"/>
</dbReference>
<dbReference type="RefSeq" id="WP_142608352.1">
    <property type="nucleotide sequence ID" value="NZ_VDGG01000039.1"/>
</dbReference>
<comment type="similarity">
    <text evidence="1 6 7">Belongs to the chaperonin (HSP60) family.</text>
</comment>
<evidence type="ECO:0000256" key="4">
    <source>
        <dbReference type="ARBA" id="ARBA00023186"/>
    </source>
</evidence>
<comment type="caution">
    <text evidence="9">The sequence shown here is derived from an EMBL/GenBank/DDBJ whole genome shotgun (WGS) entry which is preliminary data.</text>
</comment>
<keyword evidence="4 6" id="KW-0143">Chaperone</keyword>
<keyword evidence="6" id="KW-0963">Cytoplasm</keyword>
<dbReference type="OrthoDB" id="9766614at2"/>
<keyword evidence="5 6" id="KW-0413">Isomerase</keyword>
<name>A0A544SWS7_9BACI</name>
<feature type="binding site" evidence="6">
    <location>
        <position position="413"/>
    </location>
    <ligand>
        <name>ATP</name>
        <dbReference type="ChEBI" id="CHEBI:30616"/>
    </ligand>
</feature>
<keyword evidence="3 6" id="KW-0067">ATP-binding</keyword>
<dbReference type="SUPFAM" id="SSF54849">
    <property type="entry name" value="GroEL-intermediate domain like"/>
    <property type="match status" value="1"/>
</dbReference>
<feature type="binding site" evidence="6">
    <location>
        <begin position="29"/>
        <end position="32"/>
    </location>
    <ligand>
        <name>ATP</name>
        <dbReference type="ChEBI" id="CHEBI:30616"/>
    </ligand>
</feature>
<gene>
    <name evidence="6 9" type="primary">groL</name>
    <name evidence="6" type="synonym">groEL</name>
    <name evidence="9" type="ORF">FG383_15785</name>
</gene>
<evidence type="ECO:0000313" key="9">
    <source>
        <dbReference type="EMBL" id="TQR09656.1"/>
    </source>
</evidence>
<dbReference type="InterPro" id="IPR027413">
    <property type="entry name" value="GROEL-like_equatorial_sf"/>
</dbReference>
<comment type="caution">
    <text evidence="6">Lacks conserved residue(s) required for the propagation of feature annotation.</text>
</comment>
<comment type="subunit">
    <text evidence="6 8">Forms a cylinder of 14 subunits composed of two heptameric rings stacked back-to-back. Interacts with the co-chaperonin GroES.</text>
</comment>
<dbReference type="Gene3D" id="3.30.260.10">
    <property type="entry name" value="TCP-1-like chaperonin intermediate domain"/>
    <property type="match status" value="1"/>
</dbReference>
<dbReference type="Gene3D" id="1.10.560.10">
    <property type="entry name" value="GroEL-like equatorial domain"/>
    <property type="match status" value="1"/>
</dbReference>
<keyword evidence="2 6" id="KW-0547">Nucleotide-binding</keyword>
<dbReference type="InterPro" id="IPR027410">
    <property type="entry name" value="TCP-1-like_intermed_sf"/>
</dbReference>
<comment type="function">
    <text evidence="6 8">Together with its co-chaperonin GroES, plays an essential role in assisting protein folding. The GroEL-GroES system forms a nano-cage that allows encapsulation of the non-native substrate proteins and provides a physical environment optimized to promote and accelerate protein folding.</text>
</comment>
<dbReference type="Gene3D" id="3.50.7.10">
    <property type="entry name" value="GroEL"/>
    <property type="match status" value="1"/>
</dbReference>
<organism evidence="9 10">
    <name type="scientific">Psychrobacillus soli</name>
    <dbReference type="NCBI Taxonomy" id="1543965"/>
    <lineage>
        <taxon>Bacteria</taxon>
        <taxon>Bacillati</taxon>
        <taxon>Bacillota</taxon>
        <taxon>Bacilli</taxon>
        <taxon>Bacillales</taxon>
        <taxon>Bacillaceae</taxon>
        <taxon>Psychrobacillus</taxon>
    </lineage>
</organism>
<dbReference type="EC" id="5.6.1.7" evidence="6"/>
<evidence type="ECO:0000256" key="5">
    <source>
        <dbReference type="ARBA" id="ARBA00023235"/>
    </source>
</evidence>
<dbReference type="InterPro" id="IPR001844">
    <property type="entry name" value="Cpn60/GroEL"/>
</dbReference>
<dbReference type="GO" id="GO:0005737">
    <property type="term" value="C:cytoplasm"/>
    <property type="evidence" value="ECO:0007669"/>
    <property type="project" value="UniProtKB-SubCell"/>
</dbReference>
<dbReference type="PROSITE" id="PS00296">
    <property type="entry name" value="CHAPERONINS_CPN60"/>
    <property type="match status" value="1"/>
</dbReference>
<keyword evidence="10" id="KW-1185">Reference proteome</keyword>
<dbReference type="InterPro" id="IPR018370">
    <property type="entry name" value="Chaperonin_Cpn60_CS"/>
</dbReference>
<dbReference type="Proteomes" id="UP000318937">
    <property type="component" value="Unassembled WGS sequence"/>
</dbReference>
<dbReference type="FunFam" id="3.50.7.10:FF:000001">
    <property type="entry name" value="60 kDa chaperonin"/>
    <property type="match status" value="1"/>
</dbReference>
<feature type="binding site" evidence="6">
    <location>
        <begin position="86"/>
        <end position="90"/>
    </location>
    <ligand>
        <name>ATP</name>
        <dbReference type="ChEBI" id="CHEBI:30616"/>
    </ligand>
</feature>
<dbReference type="NCBIfam" id="NF009488">
    <property type="entry name" value="PRK12850.1"/>
    <property type="match status" value="1"/>
</dbReference>
<proteinExistence type="inferred from homology"/>
<evidence type="ECO:0000256" key="1">
    <source>
        <dbReference type="ARBA" id="ARBA00006607"/>
    </source>
</evidence>
<evidence type="ECO:0000313" key="10">
    <source>
        <dbReference type="Proteomes" id="UP000318937"/>
    </source>
</evidence>
<dbReference type="HAMAP" id="MF_00600">
    <property type="entry name" value="CH60"/>
    <property type="match status" value="1"/>
</dbReference>
<dbReference type="Pfam" id="PF00118">
    <property type="entry name" value="Cpn60_TCP1"/>
    <property type="match status" value="1"/>
</dbReference>
<dbReference type="GO" id="GO:0005524">
    <property type="term" value="F:ATP binding"/>
    <property type="evidence" value="ECO:0007669"/>
    <property type="project" value="UniProtKB-UniRule"/>
</dbReference>
<dbReference type="NCBIfam" id="TIGR02348">
    <property type="entry name" value="GroEL"/>
    <property type="match status" value="1"/>
</dbReference>
<evidence type="ECO:0000256" key="3">
    <source>
        <dbReference type="ARBA" id="ARBA00022840"/>
    </source>
</evidence>
<evidence type="ECO:0000256" key="6">
    <source>
        <dbReference type="HAMAP-Rule" id="MF_00600"/>
    </source>
</evidence>
<dbReference type="NCBIfam" id="NF009489">
    <property type="entry name" value="PRK12851.1"/>
    <property type="match status" value="1"/>
</dbReference>
<reference evidence="9 10" key="1">
    <citation type="submission" date="2019-05" db="EMBL/GenBank/DDBJ databases">
        <title>Psychrobacillus vulpis sp. nov., a new species isolated from feces of a red fox that inhabits in The Tablas de Daimiel Natural Park, Albacete, Spain.</title>
        <authorList>
            <person name="Rodriguez M."/>
            <person name="Reina J.C."/>
            <person name="Bejar V."/>
            <person name="Llamas I."/>
        </authorList>
    </citation>
    <scope>NUCLEOTIDE SEQUENCE [LARGE SCALE GENOMIC DNA]</scope>
    <source>
        <strain evidence="9 10">NHI-2</strain>
    </source>
</reference>
<dbReference type="NCBIfam" id="NF009487">
    <property type="entry name" value="PRK12849.1"/>
    <property type="match status" value="1"/>
</dbReference>
<dbReference type="GO" id="GO:0042026">
    <property type="term" value="P:protein refolding"/>
    <property type="evidence" value="ECO:0007669"/>
    <property type="project" value="UniProtKB-UniRule"/>
</dbReference>
<comment type="subcellular location">
    <subcellularLocation>
        <location evidence="6">Cytoplasm</location>
    </subcellularLocation>
</comment>
<protein>
    <recommendedName>
        <fullName evidence="6">Chaperonin GroEL</fullName>
        <ecNumber evidence="6">5.6.1.7</ecNumber>
    </recommendedName>
    <alternativeName>
        <fullName evidence="6">60 kDa chaperonin</fullName>
    </alternativeName>
    <alternativeName>
        <fullName evidence="6">Chaperonin-60</fullName>
        <shortName evidence="6">Cpn60</shortName>
    </alternativeName>
</protein>
<dbReference type="GO" id="GO:0051082">
    <property type="term" value="F:unfolded protein binding"/>
    <property type="evidence" value="ECO:0007669"/>
    <property type="project" value="UniProtKB-UniRule"/>
</dbReference>
<sequence length="540" mass="58277">MSKEIIFCEEARRLMLCGVDKLANTVKVTLGPKGRNVILQRDYGPPLITNDGVTIAGAIELSDPYENIGAMLVMEVATKTNDLAGDGTTTATVLAQAMIHEGLKNVTAGANPVGIRSGMENAVAIAVRELKKISTNIESKNAMEQVATISSGNQEFGKLIAEGMDFVGSDGIITIEESKGFTTELKMVQGMQFDRGYSSPHMVTDPDRMEAVLENPYILLTDHRLTNLQDIVKILEKVLKEQKPLLIIADDIEGEALSTLVKNKLRGALNVVAVKAPDFGERRKAMLEDLAILSNSQLIAEHLGLILKNTTIECLGSASKVIITKDQTTIINGTCKAENLEARVKQIRTQIENETSAFEIEKLQERLARLAGGVAIIRIGAYTETELQEKKLRIIDALSATRAAMEEGVVAGGGTALVNIAGAVKKLLDVTEGDVATGVKIVLRALEEPVRQIAINAGYEGSIISEQLKHEPVGYGFNASNGKWGNMLEEGIIDPTKVTRFALQNAASVASIFLTTEAVVTTIPGAEEHDDAHDMMHHHH</sequence>
<dbReference type="InterPro" id="IPR027409">
    <property type="entry name" value="GroEL-like_apical_dom_sf"/>
</dbReference>
<evidence type="ECO:0000256" key="2">
    <source>
        <dbReference type="ARBA" id="ARBA00022741"/>
    </source>
</evidence>
<dbReference type="GO" id="GO:0140662">
    <property type="term" value="F:ATP-dependent protein folding chaperone"/>
    <property type="evidence" value="ECO:0007669"/>
    <property type="project" value="InterPro"/>
</dbReference>
<dbReference type="CDD" id="cd03344">
    <property type="entry name" value="GroEL"/>
    <property type="match status" value="1"/>
</dbReference>
<evidence type="ECO:0000256" key="7">
    <source>
        <dbReference type="RuleBase" id="RU000418"/>
    </source>
</evidence>
<dbReference type="EMBL" id="VDGG01000039">
    <property type="protein sequence ID" value="TQR09656.1"/>
    <property type="molecule type" value="Genomic_DNA"/>
</dbReference>
<dbReference type="SUPFAM" id="SSF48592">
    <property type="entry name" value="GroEL equatorial domain-like"/>
    <property type="match status" value="1"/>
</dbReference>
<dbReference type="AlphaFoldDB" id="A0A544SWS7"/>
<accession>A0A544SWS7</accession>
<dbReference type="PRINTS" id="PR00298">
    <property type="entry name" value="CHAPERONIN60"/>
</dbReference>
<dbReference type="SUPFAM" id="SSF52029">
    <property type="entry name" value="GroEL apical domain-like"/>
    <property type="match status" value="1"/>
</dbReference>
<dbReference type="PANTHER" id="PTHR45633">
    <property type="entry name" value="60 KDA HEAT SHOCK PROTEIN, MITOCHONDRIAL"/>
    <property type="match status" value="1"/>
</dbReference>
<dbReference type="InterPro" id="IPR002423">
    <property type="entry name" value="Cpn60/GroEL/TCP-1"/>
</dbReference>
<feature type="binding site" evidence="6">
    <location>
        <position position="494"/>
    </location>
    <ligand>
        <name>ATP</name>
        <dbReference type="ChEBI" id="CHEBI:30616"/>
    </ligand>
</feature>
<dbReference type="GO" id="GO:0016853">
    <property type="term" value="F:isomerase activity"/>
    <property type="evidence" value="ECO:0007669"/>
    <property type="project" value="UniProtKB-KW"/>
</dbReference>